<dbReference type="InterPro" id="IPR019887">
    <property type="entry name" value="Tscrpt_reg_AsnC/Lrp_C"/>
</dbReference>
<dbReference type="InterPro" id="IPR019888">
    <property type="entry name" value="Tscrpt_reg_AsnC-like"/>
</dbReference>
<dbReference type="Gene3D" id="3.30.70.920">
    <property type="match status" value="1"/>
</dbReference>
<evidence type="ECO:0000256" key="3">
    <source>
        <dbReference type="ARBA" id="ARBA00023163"/>
    </source>
</evidence>
<dbReference type="InterPro" id="IPR011991">
    <property type="entry name" value="ArsR-like_HTH"/>
</dbReference>
<dbReference type="InterPro" id="IPR036390">
    <property type="entry name" value="WH_DNA-bd_sf"/>
</dbReference>
<dbReference type="SUPFAM" id="SSF54909">
    <property type="entry name" value="Dimeric alpha+beta barrel"/>
    <property type="match status" value="1"/>
</dbReference>
<keyword evidence="2" id="KW-0238">DNA-binding</keyword>
<evidence type="ECO:0000313" key="5">
    <source>
        <dbReference type="EMBL" id="KRO94768.1"/>
    </source>
</evidence>
<dbReference type="GO" id="GO:0006355">
    <property type="term" value="P:regulation of DNA-templated transcription"/>
    <property type="evidence" value="ECO:0007669"/>
    <property type="project" value="UniProtKB-ARBA"/>
</dbReference>
<dbReference type="InterPro" id="IPR019885">
    <property type="entry name" value="Tscrpt_reg_HTH_AsnC-type_CS"/>
</dbReference>
<dbReference type="PROSITE" id="PS00519">
    <property type="entry name" value="HTH_ASNC_1"/>
    <property type="match status" value="1"/>
</dbReference>
<reference evidence="5 6" key="1">
    <citation type="submission" date="2015-10" db="EMBL/GenBank/DDBJ databases">
        <title>Metagenome-Assembled Genomes uncover a global brackish microbiome.</title>
        <authorList>
            <person name="Hugerth L.W."/>
            <person name="Larsson J."/>
            <person name="Alneberg J."/>
            <person name="Lindh M.V."/>
            <person name="Legrand C."/>
            <person name="Pinhassi J."/>
            <person name="Andersson A.F."/>
        </authorList>
    </citation>
    <scope>NUCLEOTIDE SEQUENCE [LARGE SCALE GENOMIC DNA]</scope>
    <source>
        <strain evidence="5">BACL26 MAG-121220-bin70</strain>
    </source>
</reference>
<comment type="caution">
    <text evidence="5">The sequence shown here is derived from an EMBL/GenBank/DDBJ whole genome shotgun (WGS) entry which is preliminary data.</text>
</comment>
<keyword evidence="1" id="KW-0805">Transcription regulation</keyword>
<dbReference type="Gene3D" id="1.10.10.10">
    <property type="entry name" value="Winged helix-like DNA-binding domain superfamily/Winged helix DNA-binding domain"/>
    <property type="match status" value="1"/>
</dbReference>
<dbReference type="PRINTS" id="PR00033">
    <property type="entry name" value="HTHASNC"/>
</dbReference>
<dbReference type="Proteomes" id="UP000051213">
    <property type="component" value="Unassembled WGS sequence"/>
</dbReference>
<gene>
    <name evidence="5" type="ORF">ABS24_02215</name>
</gene>
<dbReference type="CDD" id="cd00090">
    <property type="entry name" value="HTH_ARSR"/>
    <property type="match status" value="1"/>
</dbReference>
<dbReference type="SUPFAM" id="SSF46785">
    <property type="entry name" value="Winged helix' DNA-binding domain"/>
    <property type="match status" value="1"/>
</dbReference>
<organism evidence="5 6">
    <name type="scientific">SAR92 bacterium BACL26 MAG-121220-bin70</name>
    <dbReference type="NCBI Taxonomy" id="1655626"/>
    <lineage>
        <taxon>Bacteria</taxon>
        <taxon>Pseudomonadati</taxon>
        <taxon>Pseudomonadota</taxon>
        <taxon>Gammaproteobacteria</taxon>
        <taxon>Cellvibrionales</taxon>
        <taxon>Porticoccaceae</taxon>
        <taxon>SAR92 clade</taxon>
    </lineage>
</organism>
<dbReference type="InterPro" id="IPR000485">
    <property type="entry name" value="AsnC-type_HTH_dom"/>
</dbReference>
<dbReference type="InterPro" id="IPR036388">
    <property type="entry name" value="WH-like_DNA-bd_sf"/>
</dbReference>
<evidence type="ECO:0000256" key="2">
    <source>
        <dbReference type="ARBA" id="ARBA00023125"/>
    </source>
</evidence>
<dbReference type="PANTHER" id="PTHR30154">
    <property type="entry name" value="LEUCINE-RESPONSIVE REGULATORY PROTEIN"/>
    <property type="match status" value="1"/>
</dbReference>
<evidence type="ECO:0000259" key="4">
    <source>
        <dbReference type="PROSITE" id="PS50956"/>
    </source>
</evidence>
<name>A0A0R2UC85_9GAMM</name>
<protein>
    <submittedName>
        <fullName evidence="5">AsnC family transcriptional regulator</fullName>
    </submittedName>
</protein>
<dbReference type="InterPro" id="IPR011008">
    <property type="entry name" value="Dimeric_a/b-barrel"/>
</dbReference>
<dbReference type="Pfam" id="PF13412">
    <property type="entry name" value="HTH_24"/>
    <property type="match status" value="1"/>
</dbReference>
<sequence length="153" mass="17388">MEKMDNYDRSILRVLQADGKIGNQELAEKVNLSNSPCWRRVKKLEDSGVINGYVAMLNPKSLGLTAMAYVHIALLDHRQKTIETLDNFVETQEQIIECSSITGSNDYLLKIIETDTESLEKFIMQNLLRLGIVRSSTTNLILRQKKYTTALPL</sequence>
<dbReference type="PANTHER" id="PTHR30154:SF34">
    <property type="entry name" value="TRANSCRIPTIONAL REGULATOR AZLB"/>
    <property type="match status" value="1"/>
</dbReference>
<evidence type="ECO:0000256" key="1">
    <source>
        <dbReference type="ARBA" id="ARBA00023015"/>
    </source>
</evidence>
<dbReference type="GO" id="GO:0005829">
    <property type="term" value="C:cytosol"/>
    <property type="evidence" value="ECO:0007669"/>
    <property type="project" value="TreeGrafter"/>
</dbReference>
<dbReference type="EMBL" id="LICA01000134">
    <property type="protein sequence ID" value="KRO94768.1"/>
    <property type="molecule type" value="Genomic_DNA"/>
</dbReference>
<dbReference type="GO" id="GO:0043200">
    <property type="term" value="P:response to amino acid"/>
    <property type="evidence" value="ECO:0007669"/>
    <property type="project" value="TreeGrafter"/>
</dbReference>
<dbReference type="PROSITE" id="PS50956">
    <property type="entry name" value="HTH_ASNC_2"/>
    <property type="match status" value="1"/>
</dbReference>
<accession>A0A0R2UC85</accession>
<dbReference type="Pfam" id="PF01037">
    <property type="entry name" value="AsnC_trans_reg"/>
    <property type="match status" value="1"/>
</dbReference>
<proteinExistence type="predicted"/>
<dbReference type="GO" id="GO:0043565">
    <property type="term" value="F:sequence-specific DNA binding"/>
    <property type="evidence" value="ECO:0007669"/>
    <property type="project" value="InterPro"/>
</dbReference>
<keyword evidence="3" id="KW-0804">Transcription</keyword>
<evidence type="ECO:0000313" key="6">
    <source>
        <dbReference type="Proteomes" id="UP000051213"/>
    </source>
</evidence>
<feature type="domain" description="HTH asnC-type" evidence="4">
    <location>
        <begin position="4"/>
        <end position="65"/>
    </location>
</feature>
<dbReference type="SMART" id="SM00344">
    <property type="entry name" value="HTH_ASNC"/>
    <property type="match status" value="1"/>
</dbReference>
<dbReference type="AlphaFoldDB" id="A0A0R2UC85"/>